<sequence>MNSRKNPETFALAIRFATREMRGGLKGFRIFLACLVLGVAAIAGVGTLSSSITEGLKANGRVILGGDIDVRLIQRRATADEYEWLSARGAIAEIETTRAMVRVAGEDKATLSEVKAIDESYPLFGALTLSAQTQNETVEKLLSQQGGLFGAIVEQGLIDRLSLQLGSQILIGELTMEVRGIIQSEPDKASQGMALGPRTIISGDALIQTELIQPGSLIRYHYRLDLNDDVTVADFREAAAFDQPDAGWRIQDASNGAPGIKRFVDRVALFLTLVGLTALIVGGVGVGNAVRTYLDGKISTIATLKCLGASSSFIFRIHYLQVLFLAFVGSFIGLVLGIGGAMVASGFLARALPVPPEITMQAGPLLLAVAYGLLTATLFAIWPLARARETPAASLFRDVVSRHRWPRARYIIAVIVAFGLMVSLAIFTSQERYFAIGFVVAASCIFGVLIFVGHAVQFIARKLPRSRIPTLRLAVANLYRPGAATTSVVLSMGLGLTLFVTVALIEGNLTRQVQEQLPEKAPAFFFIDIQSDQLGDFVATAEAVSGVTEVNHVPNMRGRIVSVKGIPADQLTVAPEAKWALRGDRGLTYAANPPPGATVVEGSWWPEEYQGPPLISIGKEVGKGLGLELGDSLTVNVMGREIVAKIANFREIDWTTLAINFVIVFDQNALSGAPHGHLATARADTESEAALFRNITNKFANISVIRMKEALETVSRILEQLSSAVSATSSITLVAGMLVLAGAFAAGHRKRVYDAVILKVLGATRKDIFKAFLLEYALLGLVTSVIAAAAGWTASYLVITQLLEAKWINLPFTVLVTIIISVAVTLVFGLLGSWNALGEKVAPVLRSD</sequence>
<evidence type="ECO:0000256" key="1">
    <source>
        <dbReference type="ARBA" id="ARBA00004651"/>
    </source>
</evidence>
<proteinExistence type="predicted"/>
<feature type="transmembrane region" description="Helical" evidence="6">
    <location>
        <begin position="267"/>
        <end position="286"/>
    </location>
</feature>
<name>A0ABY4W4I4_9PROT</name>
<protein>
    <submittedName>
        <fullName evidence="8">FtsX-like permease family protein</fullName>
    </submittedName>
</protein>
<accession>A0ABY4W4I4</accession>
<evidence type="ECO:0000313" key="9">
    <source>
        <dbReference type="Proteomes" id="UP001056291"/>
    </source>
</evidence>
<feature type="transmembrane region" description="Helical" evidence="6">
    <location>
        <begin position="812"/>
        <end position="837"/>
    </location>
</feature>
<evidence type="ECO:0000313" key="8">
    <source>
        <dbReference type="EMBL" id="USG60797.1"/>
    </source>
</evidence>
<comment type="subcellular location">
    <subcellularLocation>
        <location evidence="1">Cell membrane</location>
        <topology evidence="1">Multi-pass membrane protein</topology>
    </subcellularLocation>
</comment>
<keyword evidence="5 6" id="KW-0472">Membrane</keyword>
<keyword evidence="2" id="KW-1003">Cell membrane</keyword>
<feature type="transmembrane region" description="Helical" evidence="6">
    <location>
        <begin position="768"/>
        <end position="792"/>
    </location>
</feature>
<evidence type="ECO:0000256" key="5">
    <source>
        <dbReference type="ARBA" id="ARBA00023136"/>
    </source>
</evidence>
<keyword evidence="9" id="KW-1185">Reference proteome</keyword>
<feature type="transmembrane region" description="Helical" evidence="6">
    <location>
        <begin position="408"/>
        <end position="427"/>
    </location>
</feature>
<feature type="transmembrane region" description="Helical" evidence="6">
    <location>
        <begin position="365"/>
        <end position="387"/>
    </location>
</feature>
<organism evidence="8 9">
    <name type="scientific">Sneathiella marina</name>
    <dbReference type="NCBI Taxonomy" id="2950108"/>
    <lineage>
        <taxon>Bacteria</taxon>
        <taxon>Pseudomonadati</taxon>
        <taxon>Pseudomonadota</taxon>
        <taxon>Alphaproteobacteria</taxon>
        <taxon>Sneathiellales</taxon>
        <taxon>Sneathiellaceae</taxon>
        <taxon>Sneathiella</taxon>
    </lineage>
</organism>
<gene>
    <name evidence="8" type="ORF">NBZ79_16685</name>
</gene>
<keyword evidence="3 6" id="KW-0812">Transmembrane</keyword>
<dbReference type="InterPro" id="IPR003838">
    <property type="entry name" value="ABC3_permease_C"/>
</dbReference>
<dbReference type="InterPro" id="IPR038766">
    <property type="entry name" value="Membrane_comp_ABC_pdt"/>
</dbReference>
<dbReference type="Proteomes" id="UP001056291">
    <property type="component" value="Chromosome"/>
</dbReference>
<evidence type="ECO:0000256" key="4">
    <source>
        <dbReference type="ARBA" id="ARBA00022989"/>
    </source>
</evidence>
<feature type="transmembrane region" description="Helical" evidence="6">
    <location>
        <begin position="28"/>
        <end position="48"/>
    </location>
</feature>
<feature type="domain" description="ABC3 transporter permease C-terminal" evidence="7">
    <location>
        <begin position="729"/>
        <end position="836"/>
    </location>
</feature>
<dbReference type="RefSeq" id="WP_251933677.1">
    <property type="nucleotide sequence ID" value="NZ_CP098747.1"/>
</dbReference>
<evidence type="ECO:0000256" key="6">
    <source>
        <dbReference type="SAM" id="Phobius"/>
    </source>
</evidence>
<feature type="domain" description="ABC3 transporter permease C-terminal" evidence="7">
    <location>
        <begin position="274"/>
        <end position="390"/>
    </location>
</feature>
<reference evidence="8" key="1">
    <citation type="submission" date="2022-06" db="EMBL/GenBank/DDBJ databases">
        <title>Sneathiella actinostolidae sp. nov., isolated from a sea anemonein the Western Pacific Ocean.</title>
        <authorList>
            <person name="Wei M.J."/>
        </authorList>
    </citation>
    <scope>NUCLEOTIDE SEQUENCE</scope>
    <source>
        <strain evidence="8">PHK-P5</strain>
    </source>
</reference>
<feature type="transmembrane region" description="Helical" evidence="6">
    <location>
        <begin position="481"/>
        <end position="505"/>
    </location>
</feature>
<feature type="transmembrane region" description="Helical" evidence="6">
    <location>
        <begin position="724"/>
        <end position="747"/>
    </location>
</feature>
<dbReference type="Pfam" id="PF02687">
    <property type="entry name" value="FtsX"/>
    <property type="match status" value="2"/>
</dbReference>
<dbReference type="PANTHER" id="PTHR30287">
    <property type="entry name" value="MEMBRANE COMPONENT OF PREDICTED ABC SUPERFAMILY METABOLITE UPTAKE TRANSPORTER"/>
    <property type="match status" value="1"/>
</dbReference>
<evidence type="ECO:0000256" key="3">
    <source>
        <dbReference type="ARBA" id="ARBA00022692"/>
    </source>
</evidence>
<evidence type="ECO:0000256" key="2">
    <source>
        <dbReference type="ARBA" id="ARBA00022475"/>
    </source>
</evidence>
<feature type="transmembrane region" description="Helical" evidence="6">
    <location>
        <begin position="433"/>
        <end position="460"/>
    </location>
</feature>
<feature type="transmembrane region" description="Helical" evidence="6">
    <location>
        <begin position="322"/>
        <end position="345"/>
    </location>
</feature>
<evidence type="ECO:0000259" key="7">
    <source>
        <dbReference type="Pfam" id="PF02687"/>
    </source>
</evidence>
<keyword evidence="4 6" id="KW-1133">Transmembrane helix</keyword>
<dbReference type="EMBL" id="CP098747">
    <property type="protein sequence ID" value="USG60797.1"/>
    <property type="molecule type" value="Genomic_DNA"/>
</dbReference>
<dbReference type="PANTHER" id="PTHR30287:SF1">
    <property type="entry name" value="INNER MEMBRANE PROTEIN"/>
    <property type="match status" value="1"/>
</dbReference>